<keyword evidence="3" id="KW-0804">Transcription</keyword>
<evidence type="ECO:0000256" key="1">
    <source>
        <dbReference type="ARBA" id="ARBA00023015"/>
    </source>
</evidence>
<dbReference type="InterPro" id="IPR036864">
    <property type="entry name" value="Zn2-C6_fun-type_DNA-bd_sf"/>
</dbReference>
<dbReference type="EMBL" id="CP051140">
    <property type="protein sequence ID" value="QIW97324.1"/>
    <property type="molecule type" value="Genomic_DNA"/>
</dbReference>
<protein>
    <recommendedName>
        <fullName evidence="6">Zn(2)-C6 fungal-type domain-containing protein</fullName>
    </recommendedName>
</protein>
<dbReference type="PROSITE" id="PS50048">
    <property type="entry name" value="ZN2_CY6_FUNGAL_2"/>
    <property type="match status" value="1"/>
</dbReference>
<dbReference type="CDD" id="cd00067">
    <property type="entry name" value="GAL4"/>
    <property type="match status" value="1"/>
</dbReference>
<dbReference type="SUPFAM" id="SSF57701">
    <property type="entry name" value="Zn2/Cys6 DNA-binding domain"/>
    <property type="match status" value="1"/>
</dbReference>
<evidence type="ECO:0000313" key="8">
    <source>
        <dbReference type="Proteomes" id="UP000503462"/>
    </source>
</evidence>
<dbReference type="OrthoDB" id="3431704at2759"/>
<evidence type="ECO:0000256" key="5">
    <source>
        <dbReference type="SAM" id="MobiDB-lite"/>
    </source>
</evidence>
<feature type="compositionally biased region" description="Polar residues" evidence="5">
    <location>
        <begin position="10"/>
        <end position="25"/>
    </location>
</feature>
<organism evidence="7 8">
    <name type="scientific">Peltaster fructicola</name>
    <dbReference type="NCBI Taxonomy" id="286661"/>
    <lineage>
        <taxon>Eukaryota</taxon>
        <taxon>Fungi</taxon>
        <taxon>Dikarya</taxon>
        <taxon>Ascomycota</taxon>
        <taxon>Pezizomycotina</taxon>
        <taxon>Dothideomycetes</taxon>
        <taxon>Dothideomycetes incertae sedis</taxon>
        <taxon>Peltaster</taxon>
    </lineage>
</organism>
<dbReference type="PANTHER" id="PTHR31069">
    <property type="entry name" value="OLEATE-ACTIVATED TRANSCRIPTION FACTOR 1-RELATED"/>
    <property type="match status" value="1"/>
</dbReference>
<dbReference type="Pfam" id="PF11951">
    <property type="entry name" value="Fungal_trans_2"/>
    <property type="match status" value="1"/>
</dbReference>
<evidence type="ECO:0000256" key="2">
    <source>
        <dbReference type="ARBA" id="ARBA00023125"/>
    </source>
</evidence>
<dbReference type="GO" id="GO:0003677">
    <property type="term" value="F:DNA binding"/>
    <property type="evidence" value="ECO:0007669"/>
    <property type="project" value="UniProtKB-KW"/>
</dbReference>
<dbReference type="GO" id="GO:0000981">
    <property type="term" value="F:DNA-binding transcription factor activity, RNA polymerase II-specific"/>
    <property type="evidence" value="ECO:0007669"/>
    <property type="project" value="InterPro"/>
</dbReference>
<name>A0A6H0XRR7_9PEZI</name>
<dbReference type="AlphaFoldDB" id="A0A6H0XRR7"/>
<evidence type="ECO:0000259" key="6">
    <source>
        <dbReference type="PROSITE" id="PS50048"/>
    </source>
</evidence>
<keyword evidence="4" id="KW-0539">Nucleus</keyword>
<feature type="region of interest" description="Disordered" evidence="5">
    <location>
        <begin position="93"/>
        <end position="167"/>
    </location>
</feature>
<dbReference type="InterPro" id="IPR050675">
    <property type="entry name" value="OAF3"/>
</dbReference>
<sequence>MTSIIDFPPASSSHNIPADVQPTTQSRKKRRRTAGGGAQDDCFACRKIGSSCDRKRPYCTQCIEIGKECTGYKTTLTWGVGVASRGKLRGLSLPVASKQTATPPADGTTHERKRRKSSVSKSNGQPSDLDKATKSTSAATPITIPRQNHAPTSYPMSAATQAGSWQPSPTSYPMYGQYGSSRNVALKHIQTSLPTHFDNLSNYPHSASSTGSFIESDYNSPVDYTTTPSSYTFPEHHQQPFATYLDTTIEHSSPAAMDVTSATTVQPSLDILADYNAPFLGHSAGSYGQSYAHLPEINEEEILATDAMISSIDEEEIVSTNSTIPSIDARFSNHLFHLPQRLRSLINYYDTSICPFLVTFDTPQNPYRMHVIQLAAHNEGLQNALAALATNNMRMRRKEHRTIGCVEEPSDDSQPSAEESHYKQVSIEQLNMQLAQPFAAQDDSVLATLLILCLFHVCDSGFSKFKTQLAGVQKLMSLRDPNTKSPFTGWVEMFFIWFDVMTAAVNDREPQIKGESLDMMDFSVNLGALEQYSGCDGRLFKLIARLGGLSLLAQGRTTSRSTTQSRSMQSPQLMLGSFRKSKPRSLNAADYEHLDGNGWGTPVLSPDEELAPVNDRNDFWNEWNAVRARLQAWQVDASTISTDPTAAGFAFEHSLTPDQNDLVHISESFRHSALLYTERLAYPLLPSSAQSFQHHVAQALYHITSLPVTSCVNKFLLWPLFITGTECVDNNDRAVVRTRCIEIQRESGFYNNISCLNVLEKVWADVDMGHGEEGEIHARRRDSEVLGGSESRQAFRWRRAMDRVDGEYLII</sequence>
<accession>A0A6H0XRR7</accession>
<dbReference type="InterPro" id="IPR001138">
    <property type="entry name" value="Zn2Cys6_DnaBD"/>
</dbReference>
<evidence type="ECO:0000313" key="7">
    <source>
        <dbReference type="EMBL" id="QIW97324.1"/>
    </source>
</evidence>
<keyword evidence="2" id="KW-0238">DNA-binding</keyword>
<keyword evidence="8" id="KW-1185">Reference proteome</keyword>
<keyword evidence="1" id="KW-0805">Transcription regulation</keyword>
<reference evidence="7 8" key="1">
    <citation type="journal article" date="2016" name="Sci. Rep.">
        <title>Peltaster fructicola genome reveals evolution from an invasive phytopathogen to an ectophytic parasite.</title>
        <authorList>
            <person name="Xu C."/>
            <person name="Chen H."/>
            <person name="Gleason M.L."/>
            <person name="Xu J.R."/>
            <person name="Liu H."/>
            <person name="Zhang R."/>
            <person name="Sun G."/>
        </authorList>
    </citation>
    <scope>NUCLEOTIDE SEQUENCE [LARGE SCALE GENOMIC DNA]</scope>
    <source>
        <strain evidence="7 8">LNHT1506</strain>
    </source>
</reference>
<dbReference type="PANTHER" id="PTHR31069:SF28">
    <property type="entry name" value="ZN(II)2CYS6 TRANSCRIPTION FACTOR (EUROFUNG)"/>
    <property type="match status" value="1"/>
</dbReference>
<proteinExistence type="predicted"/>
<evidence type="ECO:0000256" key="4">
    <source>
        <dbReference type="ARBA" id="ARBA00023242"/>
    </source>
</evidence>
<feature type="region of interest" description="Disordered" evidence="5">
    <location>
        <begin position="1"/>
        <end position="38"/>
    </location>
</feature>
<feature type="compositionally biased region" description="Polar residues" evidence="5">
    <location>
        <begin position="134"/>
        <end position="167"/>
    </location>
</feature>
<evidence type="ECO:0000256" key="3">
    <source>
        <dbReference type="ARBA" id="ARBA00023163"/>
    </source>
</evidence>
<dbReference type="InterPro" id="IPR021858">
    <property type="entry name" value="Fun_TF"/>
</dbReference>
<feature type="domain" description="Zn(2)-C6 fungal-type" evidence="6">
    <location>
        <begin position="41"/>
        <end position="70"/>
    </location>
</feature>
<dbReference type="Proteomes" id="UP000503462">
    <property type="component" value="Chromosome 2"/>
</dbReference>
<dbReference type="GO" id="GO:0008270">
    <property type="term" value="F:zinc ion binding"/>
    <property type="evidence" value="ECO:0007669"/>
    <property type="project" value="InterPro"/>
</dbReference>
<dbReference type="Pfam" id="PF00172">
    <property type="entry name" value="Zn_clus"/>
    <property type="match status" value="1"/>
</dbReference>
<gene>
    <name evidence="7" type="ORF">AMS68_002842</name>
</gene>